<dbReference type="AlphaFoldDB" id="R4Z7G2"/>
<accession>R4Z7G2</accession>
<dbReference type="EMBL" id="CANL01000076">
    <property type="protein sequence ID" value="CCM65452.1"/>
    <property type="molecule type" value="Genomic_DNA"/>
</dbReference>
<sequence length="81" mass="8462">MGRSLADLAALATDPNLDPFERMCHAATLTNRAHATTAALARTGAVRGEETLEDLGDVLDMSAGEVGRLVGWEQLRLGGVG</sequence>
<name>R4Z7G2_9ACTN</name>
<proteinExistence type="predicted"/>
<evidence type="ECO:0000313" key="1">
    <source>
        <dbReference type="EMBL" id="CCM65452.1"/>
    </source>
</evidence>
<evidence type="ECO:0000313" key="2">
    <source>
        <dbReference type="Proteomes" id="UP000018291"/>
    </source>
</evidence>
<organism evidence="1 2">
    <name type="scientific">Candidatus Neomicrothrix parvicella RN1</name>
    <dbReference type="NCBI Taxonomy" id="1229780"/>
    <lineage>
        <taxon>Bacteria</taxon>
        <taxon>Bacillati</taxon>
        <taxon>Actinomycetota</taxon>
        <taxon>Acidimicrobiia</taxon>
        <taxon>Acidimicrobiales</taxon>
        <taxon>Microthrixaceae</taxon>
        <taxon>Candidatus Neomicrothrix</taxon>
    </lineage>
</organism>
<dbReference type="HOGENOM" id="CLU_2567490_0_0_11"/>
<dbReference type="Proteomes" id="UP000018291">
    <property type="component" value="Unassembled WGS sequence"/>
</dbReference>
<reference evidence="1 2" key="1">
    <citation type="journal article" date="2013" name="ISME J.">
        <title>Metabolic model for the filamentous 'Candidatus Microthrix parvicella' based on genomic and metagenomic analyses.</title>
        <authorList>
            <person name="Jon McIlroy S."/>
            <person name="Kristiansen R."/>
            <person name="Albertsen M."/>
            <person name="Michael Karst S."/>
            <person name="Rossetti S."/>
            <person name="Lund Nielsen J."/>
            <person name="Tandoi V."/>
            <person name="James Seviour R."/>
            <person name="Nielsen P.H."/>
        </authorList>
    </citation>
    <scope>NUCLEOTIDE SEQUENCE [LARGE SCALE GENOMIC DNA]</scope>
    <source>
        <strain evidence="1 2">RN1</strain>
    </source>
</reference>
<protein>
    <submittedName>
        <fullName evidence="1">Uncharacterized protein</fullName>
    </submittedName>
</protein>
<keyword evidence="2" id="KW-1185">Reference proteome</keyword>
<comment type="caution">
    <text evidence="1">The sequence shown here is derived from an EMBL/GenBank/DDBJ whole genome shotgun (WGS) entry which is preliminary data.</text>
</comment>
<gene>
    <name evidence="1" type="ORF">BN381_780001</name>
</gene>